<feature type="compositionally biased region" description="Basic residues" evidence="1">
    <location>
        <begin position="1"/>
        <end position="10"/>
    </location>
</feature>
<accession>A0ABD1ZL58</accession>
<gene>
    <name evidence="3" type="ORF">R1flu_019107</name>
</gene>
<dbReference type="EMBL" id="JBHFFA010000001">
    <property type="protein sequence ID" value="KAL2650979.1"/>
    <property type="molecule type" value="Genomic_DNA"/>
</dbReference>
<feature type="region of interest" description="Disordered" evidence="1">
    <location>
        <begin position="1"/>
        <end position="33"/>
    </location>
</feature>
<dbReference type="PANTHER" id="PTHR35471">
    <property type="entry name" value="OS07G0223700 PROTEIN"/>
    <property type="match status" value="1"/>
</dbReference>
<evidence type="ECO:0000256" key="2">
    <source>
        <dbReference type="SAM" id="Phobius"/>
    </source>
</evidence>
<keyword evidence="2" id="KW-0812">Transmembrane</keyword>
<feature type="transmembrane region" description="Helical" evidence="2">
    <location>
        <begin position="184"/>
        <end position="202"/>
    </location>
</feature>
<keyword evidence="4" id="KW-1185">Reference proteome</keyword>
<evidence type="ECO:0000313" key="3">
    <source>
        <dbReference type="EMBL" id="KAL2650979.1"/>
    </source>
</evidence>
<comment type="caution">
    <text evidence="3">The sequence shown here is derived from an EMBL/GenBank/DDBJ whole genome shotgun (WGS) entry which is preliminary data.</text>
</comment>
<feature type="transmembrane region" description="Helical" evidence="2">
    <location>
        <begin position="244"/>
        <end position="268"/>
    </location>
</feature>
<keyword evidence="2" id="KW-1133">Transmembrane helix</keyword>
<organism evidence="3 4">
    <name type="scientific">Riccia fluitans</name>
    <dbReference type="NCBI Taxonomy" id="41844"/>
    <lineage>
        <taxon>Eukaryota</taxon>
        <taxon>Viridiplantae</taxon>
        <taxon>Streptophyta</taxon>
        <taxon>Embryophyta</taxon>
        <taxon>Marchantiophyta</taxon>
        <taxon>Marchantiopsida</taxon>
        <taxon>Marchantiidae</taxon>
        <taxon>Marchantiales</taxon>
        <taxon>Ricciaceae</taxon>
        <taxon>Riccia</taxon>
    </lineage>
</organism>
<evidence type="ECO:0000256" key="1">
    <source>
        <dbReference type="SAM" id="MobiDB-lite"/>
    </source>
</evidence>
<proteinExistence type="predicted"/>
<evidence type="ECO:0000313" key="4">
    <source>
        <dbReference type="Proteomes" id="UP001605036"/>
    </source>
</evidence>
<dbReference type="PANTHER" id="PTHR35471:SF1">
    <property type="entry name" value="OS07G0223700 PROTEIN"/>
    <property type="match status" value="1"/>
</dbReference>
<name>A0ABD1ZL58_9MARC</name>
<sequence>MSPTVKKRGIRSGAEGRQMEYSVEDEKSKAAADPWQLAGRRRQGRAGLPSLPFLGLGSSVPGWQRCRTSPLLLLHEEVTDKETAIEVTESVMRPVLMRFSQGRNESGFTSRRCSRHRSCRAGTCRSSWEPKKKSDLLACRGNDPGKRKGARTWFQNYDDIQTCAIVLLYLQVLCSLIGSLGASYTGVLVANFALALFALIAIESGSQTLGRAYAGLLALAVVIDIVWFILFTREIRQKEEGSTFGRFSIFSLKLVFWMQVIGFTLRFLSGFLWLQMYRLGVAADNSAMYQPVDFDGRIATFGLTQHEAASSSFSAAASDEVLGGSIYNPAAYARLLNQFADEPYFTTEGHKESEVFNGADSVQYQPPDIVVTHKLGKQSKKSMGVT</sequence>
<keyword evidence="2" id="KW-0472">Membrane</keyword>
<protein>
    <submittedName>
        <fullName evidence="3">Uncharacterized protein</fullName>
    </submittedName>
</protein>
<feature type="transmembrane region" description="Helical" evidence="2">
    <location>
        <begin position="214"/>
        <end position="232"/>
    </location>
</feature>
<reference evidence="3 4" key="1">
    <citation type="submission" date="2024-09" db="EMBL/GenBank/DDBJ databases">
        <title>Chromosome-scale assembly of Riccia fluitans.</title>
        <authorList>
            <person name="Paukszto L."/>
            <person name="Sawicki J."/>
            <person name="Karawczyk K."/>
            <person name="Piernik-Szablinska J."/>
            <person name="Szczecinska M."/>
            <person name="Mazdziarz M."/>
        </authorList>
    </citation>
    <scope>NUCLEOTIDE SEQUENCE [LARGE SCALE GENOMIC DNA]</scope>
    <source>
        <strain evidence="3">Rf_01</strain>
        <tissue evidence="3">Aerial parts of the thallus</tissue>
    </source>
</reference>
<dbReference type="Proteomes" id="UP001605036">
    <property type="component" value="Unassembled WGS sequence"/>
</dbReference>
<dbReference type="AlphaFoldDB" id="A0ABD1ZL58"/>